<comment type="caution">
    <text evidence="2">The sequence shown here is derived from an EMBL/GenBank/DDBJ whole genome shotgun (WGS) entry which is preliminary data.</text>
</comment>
<reference evidence="2" key="2">
    <citation type="submission" date="2020-09" db="EMBL/GenBank/DDBJ databases">
        <authorList>
            <person name="Sun Q."/>
            <person name="Ohkuma M."/>
        </authorList>
    </citation>
    <scope>NUCLEOTIDE SEQUENCE</scope>
    <source>
        <strain evidence="2">JCM 5069</strain>
    </source>
</reference>
<sequence>MPLDPREVDPATGRALEGAVVGCAVDAPHLLMGQVGELRRVRESGERKQAEDDVAVYVDSSS</sequence>
<evidence type="ECO:0000256" key="1">
    <source>
        <dbReference type="SAM" id="MobiDB-lite"/>
    </source>
</evidence>
<feature type="compositionally biased region" description="Basic and acidic residues" evidence="1">
    <location>
        <begin position="41"/>
        <end position="51"/>
    </location>
</feature>
<dbReference type="EMBL" id="BNCD01000022">
    <property type="protein sequence ID" value="GHH86311.1"/>
    <property type="molecule type" value="Genomic_DNA"/>
</dbReference>
<feature type="region of interest" description="Disordered" evidence="1">
    <location>
        <begin position="41"/>
        <end position="62"/>
    </location>
</feature>
<dbReference type="Proteomes" id="UP000603708">
    <property type="component" value="Unassembled WGS sequence"/>
</dbReference>
<evidence type="ECO:0000313" key="3">
    <source>
        <dbReference type="Proteomes" id="UP000603708"/>
    </source>
</evidence>
<evidence type="ECO:0000313" key="2">
    <source>
        <dbReference type="EMBL" id="GHH86311.1"/>
    </source>
</evidence>
<keyword evidence="3" id="KW-1185">Reference proteome</keyword>
<proteinExistence type="predicted"/>
<organism evidence="2 3">
    <name type="scientific">Streptomyces sulfonofaciens</name>
    <dbReference type="NCBI Taxonomy" id="68272"/>
    <lineage>
        <taxon>Bacteria</taxon>
        <taxon>Bacillati</taxon>
        <taxon>Actinomycetota</taxon>
        <taxon>Actinomycetes</taxon>
        <taxon>Kitasatosporales</taxon>
        <taxon>Streptomycetaceae</taxon>
        <taxon>Streptomyces</taxon>
    </lineage>
</organism>
<dbReference type="AlphaFoldDB" id="A0A919GLQ1"/>
<protein>
    <submittedName>
        <fullName evidence="2">Uncharacterized protein</fullName>
    </submittedName>
</protein>
<gene>
    <name evidence="2" type="ORF">GCM10018793_57690</name>
</gene>
<accession>A0A919GLQ1</accession>
<reference evidence="2" key="1">
    <citation type="journal article" date="2014" name="Int. J. Syst. Evol. Microbiol.">
        <title>Complete genome sequence of Corynebacterium casei LMG S-19264T (=DSM 44701T), isolated from a smear-ripened cheese.</title>
        <authorList>
            <consortium name="US DOE Joint Genome Institute (JGI-PGF)"/>
            <person name="Walter F."/>
            <person name="Albersmeier A."/>
            <person name="Kalinowski J."/>
            <person name="Ruckert C."/>
        </authorList>
    </citation>
    <scope>NUCLEOTIDE SEQUENCE</scope>
    <source>
        <strain evidence="2">JCM 5069</strain>
    </source>
</reference>
<name>A0A919GLQ1_9ACTN</name>